<evidence type="ECO:0000256" key="4">
    <source>
        <dbReference type="ARBA" id="ARBA00023163"/>
    </source>
</evidence>
<keyword evidence="5" id="KW-0539">Nucleus</keyword>
<keyword evidence="3" id="KW-0238">DNA-binding</keyword>
<protein>
    <recommendedName>
        <fullName evidence="9">TF-B3 domain-containing protein</fullName>
    </recommendedName>
</protein>
<feature type="region of interest" description="Disordered" evidence="6">
    <location>
        <begin position="75"/>
        <end position="101"/>
    </location>
</feature>
<name>A0ABD3KH05_EUCGL</name>
<comment type="subcellular location">
    <subcellularLocation>
        <location evidence="1">Nucleus</location>
    </subcellularLocation>
</comment>
<reference evidence="7 8" key="1">
    <citation type="submission" date="2024-11" db="EMBL/GenBank/DDBJ databases">
        <title>Chromosome-level genome assembly of Eucalyptus globulus Labill. provides insights into its genome evolution.</title>
        <authorList>
            <person name="Li X."/>
        </authorList>
    </citation>
    <scope>NUCLEOTIDE SEQUENCE [LARGE SCALE GENOMIC DNA]</scope>
    <source>
        <strain evidence="7">CL2024</strain>
        <tissue evidence="7">Fresh tender leaves</tissue>
    </source>
</reference>
<keyword evidence="4" id="KW-0804">Transcription</keyword>
<dbReference type="GO" id="GO:0005634">
    <property type="term" value="C:nucleus"/>
    <property type="evidence" value="ECO:0007669"/>
    <property type="project" value="UniProtKB-SubCell"/>
</dbReference>
<gene>
    <name evidence="7" type="ORF">ACJRO7_020599</name>
</gene>
<organism evidence="7 8">
    <name type="scientific">Eucalyptus globulus</name>
    <name type="common">Tasmanian blue gum</name>
    <dbReference type="NCBI Taxonomy" id="34317"/>
    <lineage>
        <taxon>Eukaryota</taxon>
        <taxon>Viridiplantae</taxon>
        <taxon>Streptophyta</taxon>
        <taxon>Embryophyta</taxon>
        <taxon>Tracheophyta</taxon>
        <taxon>Spermatophyta</taxon>
        <taxon>Magnoliopsida</taxon>
        <taxon>eudicotyledons</taxon>
        <taxon>Gunneridae</taxon>
        <taxon>Pentapetalae</taxon>
        <taxon>rosids</taxon>
        <taxon>malvids</taxon>
        <taxon>Myrtales</taxon>
        <taxon>Myrtaceae</taxon>
        <taxon>Myrtoideae</taxon>
        <taxon>Eucalypteae</taxon>
        <taxon>Eucalyptus</taxon>
    </lineage>
</organism>
<dbReference type="InterPro" id="IPR003340">
    <property type="entry name" value="B3_DNA-bd"/>
</dbReference>
<dbReference type="GO" id="GO:0003677">
    <property type="term" value="F:DNA binding"/>
    <property type="evidence" value="ECO:0007669"/>
    <property type="project" value="UniProtKB-KW"/>
</dbReference>
<dbReference type="PROSITE" id="PS51257">
    <property type="entry name" value="PROKAR_LIPOPROTEIN"/>
    <property type="match status" value="1"/>
</dbReference>
<sequence length="258" mass="28839">MKLVDPFTLELPPTGDVPRGELHTLLPSIGSSSCVSHLHDHERNHKEEGRETSSAAVVVPARVFFPLTPDPTRGYLDTKELSAAPTRPERKSTASLTDDGTPIVDKKAKRCRSQKGKRGASECEAEEERCGDVSTELVLRYDPYHIKKTLKKSDLGQLSRLLIPRAGVATYVLPCMDEERARRVKSNEGAEVVVWDEDTHSEHQLVFAYWASSGSYVLKGCWMKEFVQRRGLAEGDEIGIHWDPIASKFDFSLLHKAN</sequence>
<comment type="caution">
    <text evidence="7">The sequence shown here is derived from an EMBL/GenBank/DDBJ whole genome shotgun (WGS) entry which is preliminary data.</text>
</comment>
<accession>A0ABD3KH05</accession>
<evidence type="ECO:0000256" key="6">
    <source>
        <dbReference type="SAM" id="MobiDB-lite"/>
    </source>
</evidence>
<dbReference type="InterPro" id="IPR051442">
    <property type="entry name" value="B3_domain"/>
</dbReference>
<dbReference type="PANTHER" id="PTHR34269">
    <property type="entry name" value="TRANSCRIPTION FACTOR B3-DOMAIN FAMILY-RELATED"/>
    <property type="match status" value="1"/>
</dbReference>
<evidence type="ECO:0008006" key="9">
    <source>
        <dbReference type="Google" id="ProtNLM"/>
    </source>
</evidence>
<evidence type="ECO:0000313" key="8">
    <source>
        <dbReference type="Proteomes" id="UP001634007"/>
    </source>
</evidence>
<dbReference type="Proteomes" id="UP001634007">
    <property type="component" value="Unassembled WGS sequence"/>
</dbReference>
<proteinExistence type="predicted"/>
<evidence type="ECO:0000256" key="3">
    <source>
        <dbReference type="ARBA" id="ARBA00023125"/>
    </source>
</evidence>
<dbReference type="SUPFAM" id="SSF101936">
    <property type="entry name" value="DNA-binding pseudobarrel domain"/>
    <property type="match status" value="1"/>
</dbReference>
<evidence type="ECO:0000256" key="2">
    <source>
        <dbReference type="ARBA" id="ARBA00023015"/>
    </source>
</evidence>
<dbReference type="CDD" id="cd10017">
    <property type="entry name" value="B3_DNA"/>
    <property type="match status" value="1"/>
</dbReference>
<dbReference type="InterPro" id="IPR015300">
    <property type="entry name" value="DNA-bd_pseudobarrel_sf"/>
</dbReference>
<dbReference type="PANTHER" id="PTHR34269:SF11">
    <property type="entry name" value="B3 DOMAIN PROTEIN"/>
    <property type="match status" value="1"/>
</dbReference>
<feature type="region of interest" description="Disordered" evidence="6">
    <location>
        <begin position="34"/>
        <end position="53"/>
    </location>
</feature>
<dbReference type="AlphaFoldDB" id="A0ABD3KH05"/>
<evidence type="ECO:0000313" key="7">
    <source>
        <dbReference type="EMBL" id="KAL3739220.1"/>
    </source>
</evidence>
<dbReference type="Gene3D" id="2.40.330.10">
    <property type="entry name" value="DNA-binding pseudobarrel domain"/>
    <property type="match status" value="1"/>
</dbReference>
<evidence type="ECO:0000256" key="5">
    <source>
        <dbReference type="ARBA" id="ARBA00023242"/>
    </source>
</evidence>
<keyword evidence="2" id="KW-0805">Transcription regulation</keyword>
<feature type="compositionally biased region" description="Basic and acidic residues" evidence="6">
    <location>
        <begin position="37"/>
        <end position="51"/>
    </location>
</feature>
<dbReference type="EMBL" id="JBJKBG010000005">
    <property type="protein sequence ID" value="KAL3739220.1"/>
    <property type="molecule type" value="Genomic_DNA"/>
</dbReference>
<keyword evidence="8" id="KW-1185">Reference proteome</keyword>
<evidence type="ECO:0000256" key="1">
    <source>
        <dbReference type="ARBA" id="ARBA00004123"/>
    </source>
</evidence>